<dbReference type="AlphaFoldDB" id="A0A645IWE7"/>
<evidence type="ECO:0000313" key="4">
    <source>
        <dbReference type="EMBL" id="MPN55516.1"/>
    </source>
</evidence>
<dbReference type="GO" id="GO:0000917">
    <property type="term" value="P:division septum assembly"/>
    <property type="evidence" value="ECO:0007669"/>
    <property type="project" value="UniProtKB-KW"/>
</dbReference>
<evidence type="ECO:0000256" key="2">
    <source>
        <dbReference type="ARBA" id="ARBA00023210"/>
    </source>
</evidence>
<comment type="caution">
    <text evidence="4">The sequence shown here is derived from an EMBL/GenBank/DDBJ whole genome shotgun (WGS) entry which is preliminary data.</text>
</comment>
<evidence type="ECO:0000256" key="1">
    <source>
        <dbReference type="ARBA" id="ARBA00022618"/>
    </source>
</evidence>
<reference evidence="4" key="1">
    <citation type="submission" date="2019-08" db="EMBL/GenBank/DDBJ databases">
        <authorList>
            <person name="Kucharzyk K."/>
            <person name="Murdoch R.W."/>
            <person name="Higgins S."/>
            <person name="Loffler F."/>
        </authorList>
    </citation>
    <scope>NUCLEOTIDE SEQUENCE</scope>
</reference>
<name>A0A645IWE7_9ZZZZ</name>
<dbReference type="PANTHER" id="PTHR35798">
    <property type="entry name" value="CELL DIVISION PROTEIN SEPF"/>
    <property type="match status" value="1"/>
</dbReference>
<dbReference type="EMBL" id="VSSQ01124881">
    <property type="protein sequence ID" value="MPN55516.1"/>
    <property type="molecule type" value="Genomic_DNA"/>
</dbReference>
<accession>A0A645IWE7</accession>
<dbReference type="InterPro" id="IPR023052">
    <property type="entry name" value="Cell_div_SepF"/>
</dbReference>
<keyword evidence="3" id="KW-0131">Cell cycle</keyword>
<dbReference type="Pfam" id="PF04472">
    <property type="entry name" value="SepF"/>
    <property type="match status" value="1"/>
</dbReference>
<dbReference type="InterPro" id="IPR007561">
    <property type="entry name" value="Cell_div_SepF/SepF-rel"/>
</dbReference>
<sequence length="155" mass="17256">MAGILNKLMDFIGIEETEMDDDLYGEEYFNDAQAQTESVLSMANRSKRQRPAASPSSSNVVSLPTAASMKMIVYHPISYEDTQNIIDNLKSRKPVIVNMEELEIDCAQRILDFMAGAIYALNGTIYKISRGIFVVAPTNYDIIGNDDSAEYVDVI</sequence>
<dbReference type="HAMAP" id="MF_01197">
    <property type="entry name" value="SepF"/>
    <property type="match status" value="1"/>
</dbReference>
<gene>
    <name evidence="4" type="primary">sepF_34</name>
    <name evidence="4" type="ORF">SDC9_203200</name>
</gene>
<keyword evidence="2" id="KW-0717">Septation</keyword>
<dbReference type="InterPro" id="IPR038594">
    <property type="entry name" value="SepF-like_sf"/>
</dbReference>
<dbReference type="Gene3D" id="3.30.110.150">
    <property type="entry name" value="SepF-like protein"/>
    <property type="match status" value="1"/>
</dbReference>
<organism evidence="4">
    <name type="scientific">bioreactor metagenome</name>
    <dbReference type="NCBI Taxonomy" id="1076179"/>
    <lineage>
        <taxon>unclassified sequences</taxon>
        <taxon>metagenomes</taxon>
        <taxon>ecological metagenomes</taxon>
    </lineage>
</organism>
<proteinExistence type="inferred from homology"/>
<evidence type="ECO:0000256" key="3">
    <source>
        <dbReference type="ARBA" id="ARBA00023306"/>
    </source>
</evidence>
<protein>
    <submittedName>
        <fullName evidence="4">Cell division protein SepF</fullName>
    </submittedName>
</protein>
<keyword evidence="1 4" id="KW-0132">Cell division</keyword>
<dbReference type="PANTHER" id="PTHR35798:SF1">
    <property type="entry name" value="CELL DIVISION PROTEIN SEPF"/>
    <property type="match status" value="1"/>
</dbReference>